<evidence type="ECO:0000256" key="1">
    <source>
        <dbReference type="SAM" id="MobiDB-lite"/>
    </source>
</evidence>
<accession>A0A5C3KFX9</accession>
<gene>
    <name evidence="2" type="ORF">FA15DRAFT_224679</name>
</gene>
<protein>
    <submittedName>
        <fullName evidence="2">Uncharacterized protein</fullName>
    </submittedName>
</protein>
<evidence type="ECO:0000313" key="3">
    <source>
        <dbReference type="Proteomes" id="UP000307440"/>
    </source>
</evidence>
<dbReference type="Proteomes" id="UP000307440">
    <property type="component" value="Unassembled WGS sequence"/>
</dbReference>
<organism evidence="2 3">
    <name type="scientific">Coprinopsis marcescibilis</name>
    <name type="common">Agaric fungus</name>
    <name type="synonym">Psathyrella marcescibilis</name>
    <dbReference type="NCBI Taxonomy" id="230819"/>
    <lineage>
        <taxon>Eukaryota</taxon>
        <taxon>Fungi</taxon>
        <taxon>Dikarya</taxon>
        <taxon>Basidiomycota</taxon>
        <taxon>Agaricomycotina</taxon>
        <taxon>Agaricomycetes</taxon>
        <taxon>Agaricomycetidae</taxon>
        <taxon>Agaricales</taxon>
        <taxon>Agaricineae</taxon>
        <taxon>Psathyrellaceae</taxon>
        <taxon>Coprinopsis</taxon>
    </lineage>
</organism>
<feature type="region of interest" description="Disordered" evidence="1">
    <location>
        <begin position="1"/>
        <end position="45"/>
    </location>
</feature>
<dbReference type="AlphaFoldDB" id="A0A5C3KFX9"/>
<evidence type="ECO:0000313" key="2">
    <source>
        <dbReference type="EMBL" id="TFK19046.1"/>
    </source>
</evidence>
<keyword evidence="3" id="KW-1185">Reference proteome</keyword>
<sequence length="190" mass="20623">MSHPVPRPATRRHFLHFQSPPLPSTPPSSNALHHPGPWTSRKVKGDDTCPRWLDLTLPIPRSPSALTFPSGFGHIRRDQVTQSSHPPPTLSGAGSLSPTASLSHSSPSPQALSRPPPGYRYCDLAHSLLPNALASSATTSYRSLPIAISVDACDPASMHQHCTFPSLDRRTVELPTARAAAEIYWRDAKH</sequence>
<dbReference type="EMBL" id="ML210363">
    <property type="protein sequence ID" value="TFK19046.1"/>
    <property type="molecule type" value="Genomic_DNA"/>
</dbReference>
<feature type="region of interest" description="Disordered" evidence="1">
    <location>
        <begin position="78"/>
        <end position="116"/>
    </location>
</feature>
<reference evidence="2 3" key="1">
    <citation type="journal article" date="2019" name="Nat. Ecol. Evol.">
        <title>Megaphylogeny resolves global patterns of mushroom evolution.</title>
        <authorList>
            <person name="Varga T."/>
            <person name="Krizsan K."/>
            <person name="Foldi C."/>
            <person name="Dima B."/>
            <person name="Sanchez-Garcia M."/>
            <person name="Sanchez-Ramirez S."/>
            <person name="Szollosi G.J."/>
            <person name="Szarkandi J.G."/>
            <person name="Papp V."/>
            <person name="Albert L."/>
            <person name="Andreopoulos W."/>
            <person name="Angelini C."/>
            <person name="Antonin V."/>
            <person name="Barry K.W."/>
            <person name="Bougher N.L."/>
            <person name="Buchanan P."/>
            <person name="Buyck B."/>
            <person name="Bense V."/>
            <person name="Catcheside P."/>
            <person name="Chovatia M."/>
            <person name="Cooper J."/>
            <person name="Damon W."/>
            <person name="Desjardin D."/>
            <person name="Finy P."/>
            <person name="Geml J."/>
            <person name="Haridas S."/>
            <person name="Hughes K."/>
            <person name="Justo A."/>
            <person name="Karasinski D."/>
            <person name="Kautmanova I."/>
            <person name="Kiss B."/>
            <person name="Kocsube S."/>
            <person name="Kotiranta H."/>
            <person name="LaButti K.M."/>
            <person name="Lechner B.E."/>
            <person name="Liimatainen K."/>
            <person name="Lipzen A."/>
            <person name="Lukacs Z."/>
            <person name="Mihaltcheva S."/>
            <person name="Morgado L.N."/>
            <person name="Niskanen T."/>
            <person name="Noordeloos M.E."/>
            <person name="Ohm R.A."/>
            <person name="Ortiz-Santana B."/>
            <person name="Ovrebo C."/>
            <person name="Racz N."/>
            <person name="Riley R."/>
            <person name="Savchenko A."/>
            <person name="Shiryaev A."/>
            <person name="Soop K."/>
            <person name="Spirin V."/>
            <person name="Szebenyi C."/>
            <person name="Tomsovsky M."/>
            <person name="Tulloss R.E."/>
            <person name="Uehling J."/>
            <person name="Grigoriev I.V."/>
            <person name="Vagvolgyi C."/>
            <person name="Papp T."/>
            <person name="Martin F.M."/>
            <person name="Miettinen O."/>
            <person name="Hibbett D.S."/>
            <person name="Nagy L.G."/>
        </authorList>
    </citation>
    <scope>NUCLEOTIDE SEQUENCE [LARGE SCALE GENOMIC DNA]</scope>
    <source>
        <strain evidence="2 3">CBS 121175</strain>
    </source>
</reference>
<feature type="compositionally biased region" description="Low complexity" evidence="1">
    <location>
        <begin position="95"/>
        <end position="113"/>
    </location>
</feature>
<proteinExistence type="predicted"/>
<name>A0A5C3KFX9_COPMA</name>